<protein>
    <submittedName>
        <fullName evidence="2">Uncharacterized protein</fullName>
    </submittedName>
</protein>
<sequence length="85" mass="10271">MRSIILIKDYYKLKTLILALVEHNRDQLLAFQEFHHLFWQFVLQGMDPLMQSQGLCLLVRVEHRFYLCRPFLIVFVESFSEIKVN</sequence>
<dbReference type="AlphaFoldDB" id="A0A914Z8N7"/>
<reference evidence="2" key="1">
    <citation type="submission" date="2022-11" db="UniProtKB">
        <authorList>
            <consortium name="WormBaseParasite"/>
        </authorList>
    </citation>
    <scope>IDENTIFICATION</scope>
</reference>
<dbReference type="WBParaSite" id="PSU_v2.g8695.t1">
    <property type="protein sequence ID" value="PSU_v2.g8695.t1"/>
    <property type="gene ID" value="PSU_v2.g8695"/>
</dbReference>
<keyword evidence="1" id="KW-1185">Reference proteome</keyword>
<accession>A0A914Z8N7</accession>
<organism evidence="1 2">
    <name type="scientific">Panagrolaimus superbus</name>
    <dbReference type="NCBI Taxonomy" id="310955"/>
    <lineage>
        <taxon>Eukaryota</taxon>
        <taxon>Metazoa</taxon>
        <taxon>Ecdysozoa</taxon>
        <taxon>Nematoda</taxon>
        <taxon>Chromadorea</taxon>
        <taxon>Rhabditida</taxon>
        <taxon>Tylenchina</taxon>
        <taxon>Panagrolaimomorpha</taxon>
        <taxon>Panagrolaimoidea</taxon>
        <taxon>Panagrolaimidae</taxon>
        <taxon>Panagrolaimus</taxon>
    </lineage>
</organism>
<proteinExistence type="predicted"/>
<name>A0A914Z8N7_9BILA</name>
<evidence type="ECO:0000313" key="2">
    <source>
        <dbReference type="WBParaSite" id="PSU_v2.g8695.t1"/>
    </source>
</evidence>
<dbReference type="Proteomes" id="UP000887577">
    <property type="component" value="Unplaced"/>
</dbReference>
<evidence type="ECO:0000313" key="1">
    <source>
        <dbReference type="Proteomes" id="UP000887577"/>
    </source>
</evidence>